<keyword evidence="4" id="KW-1185">Reference proteome</keyword>
<dbReference type="RefSeq" id="WP_249504185.1">
    <property type="nucleotide sequence ID" value="NZ_CP097253.1"/>
</dbReference>
<feature type="compositionally biased region" description="Basic and acidic residues" evidence="1">
    <location>
        <begin position="1"/>
        <end position="10"/>
    </location>
</feature>
<reference evidence="3 4" key="1">
    <citation type="submission" date="2022-05" db="EMBL/GenBank/DDBJ databases">
        <title>S8-45 Sphingomonas ultraviolaceadurans.</title>
        <authorList>
            <person name="Liu Y."/>
        </authorList>
    </citation>
    <scope>NUCLEOTIDE SEQUENCE [LARGE SCALE GENOMIC DNA]</scope>
    <source>
        <strain evidence="3 4">S8-45</strain>
    </source>
</reference>
<dbReference type="InterPro" id="IPR051321">
    <property type="entry name" value="PHA/PHB_synthase"/>
</dbReference>
<dbReference type="PANTHER" id="PTHR36837">
    <property type="entry name" value="POLY(3-HYDROXYALKANOATE) POLYMERASE SUBUNIT PHAC"/>
    <property type="match status" value="1"/>
</dbReference>
<evidence type="ECO:0000313" key="4">
    <source>
        <dbReference type="Proteomes" id="UP000831921"/>
    </source>
</evidence>
<gene>
    <name evidence="3" type="ORF">M1K48_01820</name>
</gene>
<name>A0ABY5MVX8_9SPHN</name>
<organism evidence="3 4">
    <name type="scientific">Sphingomonas glaciei</name>
    <dbReference type="NCBI Taxonomy" id="2938948"/>
    <lineage>
        <taxon>Bacteria</taxon>
        <taxon>Pseudomonadati</taxon>
        <taxon>Pseudomonadota</taxon>
        <taxon>Alphaproteobacteria</taxon>
        <taxon>Sphingomonadales</taxon>
        <taxon>Sphingomonadaceae</taxon>
        <taxon>Sphingomonas</taxon>
    </lineage>
</organism>
<dbReference type="Pfam" id="PF12697">
    <property type="entry name" value="Abhydrolase_6"/>
    <property type="match status" value="1"/>
</dbReference>
<dbReference type="PANTHER" id="PTHR36837:SF2">
    <property type="entry name" value="POLY(3-HYDROXYALKANOATE) POLYMERASE SUBUNIT PHAC"/>
    <property type="match status" value="1"/>
</dbReference>
<proteinExistence type="predicted"/>
<evidence type="ECO:0000259" key="2">
    <source>
        <dbReference type="Pfam" id="PF12697"/>
    </source>
</evidence>
<evidence type="ECO:0000256" key="1">
    <source>
        <dbReference type="SAM" id="MobiDB-lite"/>
    </source>
</evidence>
<dbReference type="InterPro" id="IPR000073">
    <property type="entry name" value="AB_hydrolase_1"/>
</dbReference>
<evidence type="ECO:0000313" key="3">
    <source>
        <dbReference type="EMBL" id="UUR08408.1"/>
    </source>
</evidence>
<dbReference type="GO" id="GO:0016787">
    <property type="term" value="F:hydrolase activity"/>
    <property type="evidence" value="ECO:0007669"/>
    <property type="project" value="UniProtKB-KW"/>
</dbReference>
<dbReference type="SUPFAM" id="SSF53474">
    <property type="entry name" value="alpha/beta-Hydrolases"/>
    <property type="match status" value="1"/>
</dbReference>
<dbReference type="InterPro" id="IPR029058">
    <property type="entry name" value="AB_hydrolase_fold"/>
</dbReference>
<sequence length="349" mass="37059">MGSPRRDVSHDLAPPSIAPQQSRGPRPLPLFVELLRQVAARDPELGQKALEGLRRYQVAPPPPPRRNRPVVHSVHGTSLRDCGGSGPAVVLVPSLINPPTILDLDPACSLADALAVQHRVLLLDWGVAAERKDLSLGGHVAHRLVPLIEAAGPVTLIGYCLGGTLALAAASGNSQVEAVVTLASPYRFAAYDDGARKQLLRLWKTSEAAAEQLGFLPMEVLQAAFWQIDPGRLMAKFARFVDADPTLPEAQRFIAMEEWANSGEPLPLPAARQMVEQLFGADVALAPLPTCPMLHVTAAGDRIVPAATAAAGQQISSPSGHVGMIVGRDAPRTLHAPLLSWLEGAARGR</sequence>
<feature type="region of interest" description="Disordered" evidence="1">
    <location>
        <begin position="1"/>
        <end position="26"/>
    </location>
</feature>
<protein>
    <submittedName>
        <fullName evidence="3">Alpha/beta fold hydrolase</fullName>
    </submittedName>
</protein>
<dbReference type="Gene3D" id="3.40.50.1820">
    <property type="entry name" value="alpha/beta hydrolase"/>
    <property type="match status" value="1"/>
</dbReference>
<feature type="domain" description="AB hydrolase-1" evidence="2">
    <location>
        <begin position="109"/>
        <end position="321"/>
    </location>
</feature>
<dbReference type="EMBL" id="CP097253">
    <property type="protein sequence ID" value="UUR08408.1"/>
    <property type="molecule type" value="Genomic_DNA"/>
</dbReference>
<dbReference type="Proteomes" id="UP000831921">
    <property type="component" value="Chromosome"/>
</dbReference>
<keyword evidence="3" id="KW-0378">Hydrolase</keyword>
<accession>A0ABY5MVX8</accession>